<evidence type="ECO:0000256" key="5">
    <source>
        <dbReference type="ARBA" id="ARBA00022747"/>
    </source>
</evidence>
<organism evidence="10">
    <name type="scientific">candidate division WOR-3 bacterium</name>
    <dbReference type="NCBI Taxonomy" id="2052148"/>
    <lineage>
        <taxon>Bacteria</taxon>
        <taxon>Bacteria division WOR-3</taxon>
    </lineage>
</organism>
<evidence type="ECO:0000256" key="4">
    <source>
        <dbReference type="ARBA" id="ARBA00022691"/>
    </source>
</evidence>
<comment type="caution">
    <text evidence="10">The sequence shown here is derived from an EMBL/GenBank/DDBJ whole genome shotgun (WGS) entry which is preliminary data.</text>
</comment>
<dbReference type="GO" id="GO:0032259">
    <property type="term" value="P:methylation"/>
    <property type="evidence" value="ECO:0007669"/>
    <property type="project" value="UniProtKB-KW"/>
</dbReference>
<keyword evidence="3" id="KW-0808">Transferase</keyword>
<evidence type="ECO:0000256" key="3">
    <source>
        <dbReference type="ARBA" id="ARBA00022679"/>
    </source>
</evidence>
<keyword evidence="4" id="KW-0949">S-adenosyl-L-methionine</keyword>
<dbReference type="SUPFAM" id="SSF53335">
    <property type="entry name" value="S-adenosyl-L-methionine-dependent methyltransferases"/>
    <property type="match status" value="1"/>
</dbReference>
<dbReference type="Gene3D" id="3.40.50.150">
    <property type="entry name" value="Vaccinia Virus protein VP39"/>
    <property type="match status" value="1"/>
</dbReference>
<reference evidence="10" key="1">
    <citation type="journal article" date="2020" name="mSystems">
        <title>Genome- and Community-Level Interaction Insights into Carbon Utilization and Element Cycling Functions of Hydrothermarchaeota in Hydrothermal Sediment.</title>
        <authorList>
            <person name="Zhou Z."/>
            <person name="Liu Y."/>
            <person name="Xu W."/>
            <person name="Pan J."/>
            <person name="Luo Z.H."/>
            <person name="Li M."/>
        </authorList>
    </citation>
    <scope>NUCLEOTIDE SEQUENCE [LARGE SCALE GENOMIC DNA]</scope>
    <source>
        <strain evidence="10">SpSt-258</strain>
    </source>
</reference>
<dbReference type="AlphaFoldDB" id="A0A7V1EHM6"/>
<gene>
    <name evidence="10" type="ORF">ENP86_04065</name>
</gene>
<dbReference type="EC" id="2.1.1.72" evidence="1"/>
<evidence type="ECO:0000256" key="2">
    <source>
        <dbReference type="ARBA" id="ARBA00022603"/>
    </source>
</evidence>
<feature type="domain" description="Type II methyltransferase M.TaqI-like" evidence="8">
    <location>
        <begin position="490"/>
        <end position="684"/>
    </location>
</feature>
<dbReference type="PANTHER" id="PTHR33841:SF6">
    <property type="entry name" value="TYPE II METHYLTRANSFERASE M.HINDII"/>
    <property type="match status" value="1"/>
</dbReference>
<keyword evidence="5" id="KW-0680">Restriction system</keyword>
<dbReference type="Pfam" id="PF07669">
    <property type="entry name" value="Eco57I"/>
    <property type="match status" value="1"/>
</dbReference>
<dbReference type="InterPro" id="IPR050953">
    <property type="entry name" value="N4_N6_ade-DNA_methylase"/>
</dbReference>
<dbReference type="InterPro" id="IPR011639">
    <property type="entry name" value="MethylTrfase_TaqI-like_dom"/>
</dbReference>
<protein>
    <recommendedName>
        <fullName evidence="1">site-specific DNA-methyltransferase (adenine-specific)</fullName>
        <ecNumber evidence="1">2.1.1.72</ecNumber>
    </recommendedName>
</protein>
<dbReference type="GO" id="GO:0009007">
    <property type="term" value="F:site-specific DNA-methyltransferase (adenine-specific) activity"/>
    <property type="evidence" value="ECO:0007669"/>
    <property type="project" value="UniProtKB-EC"/>
</dbReference>
<sequence>MPIKGFSEEIRVIKRLISIFDRYSKLYKKISNGKFENYEEYIRVGFTDEEELIKPKLWLDFLNEILCFPKDEYIPEYPEHTGLTPDFTPRDLRAHPFIFEIKGSDCQDLSIHYKKVTDYIKPPIRWAVLTNMHQLVVYEKDFHLPVSDYSFDFLLLYKTFKSQPRKILEYDNTKKFLNFIERFKYREFTLQDKIEKIKEGIPWTGQEVLDADALIESIRKIVAWLYDDIKKYRPHLTDTLHFLPRNQVEFAQEIESIARELDRRRPFVKVSAEDLKTFIKAKMGTIEYQAVEIFLMRVAYFAMTRILIARMWEDIGLLEQILYDGGFRIWYERLENRIQEVLRMAFSFAAKQYSWLYAAPNNYNWYIPSEEVIINVLYEFSKYNLGKLNTDVLGTVYEKYVDDIDRKNKGQYYTPREIISLIWDLVGFKDETNFFNYENGKRKPKLIFDPAVGSAGFLVEAARRIQELSHYNEKELEDLYEVFQSLYDGLFGCDISLFAYYIAEVNLIIQITPIIKNIRTIAKNLLQLPFTLGLIPYDSLALHNPKLIGVSDPNAFIRNSKDPYERLNPLTDKYKKDVLDRIRETKDFDYICSNPPYIGEKGHKDLFRRTIESYPYWQEYYQGKMDYFYFFIILGLSKLKEGGKLAFITTSYWPTADGASKLRKYILDNALIQTIIDFGETKIFEGAPGQHNMIFILERCSSYEQGLVKFPIEEIIKKKSMHQIKIVKVKKLPEMNNNSINNHHRIRLKKLVDHIKIHIDKEQYSDDYIEVFYSAVKQGELDERAWNLYYSKSQAQILNSIENKTEPIEKICEIDCGIFSNADFVSDKYLMLIPDDKRQKLNIKPNDGIFVLTQPEVGDLLKDDPQNEVIKRTYKNSDIDNYYIDTETNMKYLLYIDDSYDPKKFPRITKHLEKYKEILLARLDRYGEKYPWWRLHRPHNKNIYESPKIVTSRWGKENNYAIQTGNFYENSDINLYIPKDGVKESIKYILGLLNSKLLNYWILYKGRGEGVSRQIRLKQIPIRRIDFSNPEEKKIHNDLVKRVEKIIELKKELAQYNKFFKGIRLTKLEGPEKLPEPDIYAITVSLPQEDQRILRTHQKVSWAPKEIEDFYLSKTGKIEEVAPLFTGKEEEPVFSIKLLSKDKKQISINAPKEIVNYLQEVLQSYIGKSWEEIKKIPIAKDLKTYQAKEKEIIQQVKTLLSQIAKTQNEIDEIVYDLYQISPEEKKIIQDAVKDRKETR</sequence>
<comment type="catalytic activity">
    <reaction evidence="7">
        <text>a 2'-deoxyadenosine in DNA + S-adenosyl-L-methionine = an N(6)-methyl-2'-deoxyadenosine in DNA + S-adenosyl-L-homocysteine + H(+)</text>
        <dbReference type="Rhea" id="RHEA:15197"/>
        <dbReference type="Rhea" id="RHEA-COMP:12418"/>
        <dbReference type="Rhea" id="RHEA-COMP:12419"/>
        <dbReference type="ChEBI" id="CHEBI:15378"/>
        <dbReference type="ChEBI" id="CHEBI:57856"/>
        <dbReference type="ChEBI" id="CHEBI:59789"/>
        <dbReference type="ChEBI" id="CHEBI:90615"/>
        <dbReference type="ChEBI" id="CHEBI:90616"/>
        <dbReference type="EC" id="2.1.1.72"/>
    </reaction>
</comment>
<dbReference type="EMBL" id="DSKY01000012">
    <property type="protein sequence ID" value="HDY58710.1"/>
    <property type="molecule type" value="Genomic_DNA"/>
</dbReference>
<dbReference type="InterPro" id="IPR025931">
    <property type="entry name" value="TaqI_C"/>
</dbReference>
<evidence type="ECO:0000256" key="7">
    <source>
        <dbReference type="ARBA" id="ARBA00047942"/>
    </source>
</evidence>
<feature type="domain" description="TaqI-like C-terminal specificity" evidence="9">
    <location>
        <begin position="877"/>
        <end position="1021"/>
    </location>
</feature>
<evidence type="ECO:0000256" key="6">
    <source>
        <dbReference type="ARBA" id="ARBA00023125"/>
    </source>
</evidence>
<accession>A0A7V1EHM6</accession>
<dbReference type="SUPFAM" id="SSF116734">
    <property type="entry name" value="DNA methylase specificity domain"/>
    <property type="match status" value="1"/>
</dbReference>
<evidence type="ECO:0000256" key="1">
    <source>
        <dbReference type="ARBA" id="ARBA00011900"/>
    </source>
</evidence>
<dbReference type="GO" id="GO:0003677">
    <property type="term" value="F:DNA binding"/>
    <property type="evidence" value="ECO:0007669"/>
    <property type="project" value="UniProtKB-KW"/>
</dbReference>
<evidence type="ECO:0000259" key="8">
    <source>
        <dbReference type="Pfam" id="PF07669"/>
    </source>
</evidence>
<name>A0A7V1EHM6_UNCW3</name>
<dbReference type="PRINTS" id="PR00507">
    <property type="entry name" value="N12N6MTFRASE"/>
</dbReference>
<evidence type="ECO:0000259" key="9">
    <source>
        <dbReference type="Pfam" id="PF12950"/>
    </source>
</evidence>
<keyword evidence="6" id="KW-0238">DNA-binding</keyword>
<proteinExistence type="predicted"/>
<keyword evidence="2" id="KW-0489">Methyltransferase</keyword>
<evidence type="ECO:0000313" key="10">
    <source>
        <dbReference type="EMBL" id="HDY58710.1"/>
    </source>
</evidence>
<dbReference type="InterPro" id="IPR029063">
    <property type="entry name" value="SAM-dependent_MTases_sf"/>
</dbReference>
<dbReference type="Pfam" id="PF12950">
    <property type="entry name" value="TaqI_C"/>
    <property type="match status" value="1"/>
</dbReference>
<dbReference type="GO" id="GO:0009307">
    <property type="term" value="P:DNA restriction-modification system"/>
    <property type="evidence" value="ECO:0007669"/>
    <property type="project" value="UniProtKB-KW"/>
</dbReference>
<dbReference type="PANTHER" id="PTHR33841">
    <property type="entry name" value="DNA METHYLTRANSFERASE YEEA-RELATED"/>
    <property type="match status" value="1"/>
</dbReference>